<evidence type="ECO:0000313" key="1">
    <source>
        <dbReference type="EMBL" id="QCP34397.1"/>
    </source>
</evidence>
<dbReference type="KEGG" id="arf:AR1Y2_0943"/>
<proteinExistence type="predicted"/>
<reference evidence="1 2" key="1">
    <citation type="submission" date="2019-05" db="EMBL/GenBank/DDBJ databases">
        <title>Complete genome sequencing of Anaerostipes rhamnosivorans.</title>
        <authorList>
            <person name="Bui T.P.N."/>
            <person name="de Vos W.M."/>
        </authorList>
    </citation>
    <scope>NUCLEOTIDE SEQUENCE [LARGE SCALE GENOMIC DNA]</scope>
    <source>
        <strain evidence="1 2">1y2</strain>
    </source>
</reference>
<sequence>MKVLKSDEMMCDHCVDRIKIGLMDAGIEAEVELNEKSIILPEDDDALIEKAKEVLGDLGYFAQEM</sequence>
<dbReference type="RefSeq" id="WP_137327936.1">
    <property type="nucleotide sequence ID" value="NZ_CP040058.1"/>
</dbReference>
<accession>A0A4P8ICY7</accession>
<keyword evidence="2" id="KW-1185">Reference proteome</keyword>
<evidence type="ECO:0000313" key="2">
    <source>
        <dbReference type="Proteomes" id="UP000298653"/>
    </source>
</evidence>
<dbReference type="AlphaFoldDB" id="A0A4P8ICY7"/>
<protein>
    <submittedName>
        <fullName evidence="1">Uncharacterized protein</fullName>
    </submittedName>
</protein>
<dbReference type="OrthoDB" id="9813965at2"/>
<gene>
    <name evidence="1" type="ORF">AR1Y2_0943</name>
</gene>
<organism evidence="1 2">
    <name type="scientific">Anaerostipes rhamnosivorans</name>
    <dbReference type="NCBI Taxonomy" id="1229621"/>
    <lineage>
        <taxon>Bacteria</taxon>
        <taxon>Bacillati</taxon>
        <taxon>Bacillota</taxon>
        <taxon>Clostridia</taxon>
        <taxon>Lachnospirales</taxon>
        <taxon>Lachnospiraceae</taxon>
        <taxon>Anaerostipes</taxon>
    </lineage>
</organism>
<dbReference type="GO" id="GO:0046872">
    <property type="term" value="F:metal ion binding"/>
    <property type="evidence" value="ECO:0007669"/>
    <property type="project" value="InterPro"/>
</dbReference>
<dbReference type="EMBL" id="CP040058">
    <property type="protein sequence ID" value="QCP34397.1"/>
    <property type="molecule type" value="Genomic_DNA"/>
</dbReference>
<dbReference type="SUPFAM" id="SSF55008">
    <property type="entry name" value="HMA, heavy metal-associated domain"/>
    <property type="match status" value="1"/>
</dbReference>
<dbReference type="Proteomes" id="UP000298653">
    <property type="component" value="Chromosome"/>
</dbReference>
<dbReference type="Gene3D" id="3.30.70.100">
    <property type="match status" value="1"/>
</dbReference>
<name>A0A4P8ICY7_9FIRM</name>
<dbReference type="InterPro" id="IPR036163">
    <property type="entry name" value="HMA_dom_sf"/>
</dbReference>